<sequence>MAPPCTKATGKVTSKRPRRVIDLETKLKLIQDYEGGKPVMVIARQSGMSHSTIATILKNRNKVTEALRGSASLKATRLTKVREGPISDMEKLLMTWIEDQTRQCVPLSTMMITAKAKSLFAMLKEKAGPGYNVEFSASSGWLKRFKNRYSLHDVKVGTDVPKERVPGIWKKTLRRFVHDFRGLAAEEEAAAQVNKAVAEVTSNFPLGADEDDIKELLEVAPKGLAHEELLGQGHKAKEEAREVESMGEDREAAPRKFTVTGLAEAFSDLNQLLKKFQSMDPNPQRFSAVERGVRGALSAYEQIYDAKRKQKRRGAIQKGVASVGEPQGGPSGAIPEGGIIIIADDGTMHVIAPEGLAMGHSGLHSSDVSDPDHV</sequence>
<dbReference type="InterPro" id="IPR009057">
    <property type="entry name" value="Homeodomain-like_sf"/>
</dbReference>
<organism evidence="3 4">
    <name type="scientific">Heterocephalus glaber</name>
    <name type="common">Naked mole rat</name>
    <dbReference type="NCBI Taxonomy" id="10181"/>
    <lineage>
        <taxon>Eukaryota</taxon>
        <taxon>Metazoa</taxon>
        <taxon>Chordata</taxon>
        <taxon>Craniata</taxon>
        <taxon>Vertebrata</taxon>
        <taxon>Euteleostomi</taxon>
        <taxon>Mammalia</taxon>
        <taxon>Eutheria</taxon>
        <taxon>Euarchontoglires</taxon>
        <taxon>Glires</taxon>
        <taxon>Rodentia</taxon>
        <taxon>Hystricomorpha</taxon>
        <taxon>Bathyergidae</taxon>
        <taxon>Heterocephalus</taxon>
    </lineage>
</organism>
<dbReference type="GO" id="GO:0005634">
    <property type="term" value="C:nucleus"/>
    <property type="evidence" value="ECO:0007669"/>
    <property type="project" value="TreeGrafter"/>
</dbReference>
<keyword evidence="1" id="KW-0238">DNA-binding</keyword>
<dbReference type="InterPro" id="IPR050863">
    <property type="entry name" value="CenT-Element_Derived"/>
</dbReference>
<dbReference type="Pfam" id="PF03221">
    <property type="entry name" value="HTH_Tnp_Tc5"/>
    <property type="match status" value="1"/>
</dbReference>
<dbReference type="Gene3D" id="1.10.10.60">
    <property type="entry name" value="Homeodomain-like"/>
    <property type="match status" value="2"/>
</dbReference>
<dbReference type="AlphaFoldDB" id="A0AAX6RTY3"/>
<dbReference type="PANTHER" id="PTHR19303:SF26">
    <property type="entry name" value="TIGGER TRANSPOSABLE ELEMENT-DERIVED PROTEIN 1"/>
    <property type="match status" value="1"/>
</dbReference>
<gene>
    <name evidence="4 5" type="primary">LOC110345914</name>
</gene>
<evidence type="ECO:0000313" key="3">
    <source>
        <dbReference type="Proteomes" id="UP000694906"/>
    </source>
</evidence>
<reference evidence="4 5" key="1">
    <citation type="submission" date="2025-04" db="UniProtKB">
        <authorList>
            <consortium name="RefSeq"/>
        </authorList>
    </citation>
    <scope>IDENTIFICATION</scope>
</reference>
<accession>A0AAX6RTY3</accession>
<evidence type="ECO:0000313" key="5">
    <source>
        <dbReference type="RefSeq" id="XP_021100486.1"/>
    </source>
</evidence>
<evidence type="ECO:0000259" key="2">
    <source>
        <dbReference type="PROSITE" id="PS51253"/>
    </source>
</evidence>
<dbReference type="SMART" id="SM00674">
    <property type="entry name" value="CENPB"/>
    <property type="match status" value="1"/>
</dbReference>
<feature type="domain" description="HTH CENPB-type" evidence="2">
    <location>
        <begin position="77"/>
        <end position="155"/>
    </location>
</feature>
<keyword evidence="3" id="KW-1185">Reference proteome</keyword>
<dbReference type="SUPFAM" id="SSF46689">
    <property type="entry name" value="Homeodomain-like"/>
    <property type="match status" value="2"/>
</dbReference>
<dbReference type="PANTHER" id="PTHR19303">
    <property type="entry name" value="TRANSPOSON"/>
    <property type="match status" value="1"/>
</dbReference>
<dbReference type="PROSITE" id="PS51253">
    <property type="entry name" value="HTH_CENPB"/>
    <property type="match status" value="1"/>
</dbReference>
<protein>
    <submittedName>
        <fullName evidence="4 5">Uncharacterized protein LOC110345914</fullName>
    </submittedName>
</protein>
<evidence type="ECO:0000313" key="4">
    <source>
        <dbReference type="RefSeq" id="XP_021100485.1"/>
    </source>
</evidence>
<dbReference type="GeneID" id="110345914"/>
<dbReference type="InterPro" id="IPR006600">
    <property type="entry name" value="HTH_CenpB_DNA-bd_dom"/>
</dbReference>
<dbReference type="RefSeq" id="XP_021100486.1">
    <property type="nucleotide sequence ID" value="XM_021244827.1"/>
</dbReference>
<dbReference type="RefSeq" id="XP_021100485.1">
    <property type="nucleotide sequence ID" value="XM_021244826.1"/>
</dbReference>
<proteinExistence type="predicted"/>
<name>A0AAX6RTY3_HETGA</name>
<evidence type="ECO:0000256" key="1">
    <source>
        <dbReference type="ARBA" id="ARBA00023125"/>
    </source>
</evidence>
<dbReference type="GO" id="GO:0003677">
    <property type="term" value="F:DNA binding"/>
    <property type="evidence" value="ECO:0007669"/>
    <property type="project" value="UniProtKB-KW"/>
</dbReference>
<dbReference type="Proteomes" id="UP000694906">
    <property type="component" value="Unplaced"/>
</dbReference>